<protein>
    <submittedName>
        <fullName evidence="2">Uncharacterized protein</fullName>
    </submittedName>
</protein>
<evidence type="ECO:0000256" key="1">
    <source>
        <dbReference type="SAM" id="MobiDB-lite"/>
    </source>
</evidence>
<name>A0A0D9YBB7_9ORYZ</name>
<reference evidence="2" key="3">
    <citation type="submission" date="2018-05" db="EMBL/GenBank/DDBJ databases">
        <title>OgluRS3 (Oryza glumaepatula Reference Sequence Version 3).</title>
        <authorList>
            <person name="Zhang J."/>
            <person name="Kudrna D."/>
            <person name="Lee S."/>
            <person name="Talag J."/>
            <person name="Welchert J."/>
            <person name="Wing R.A."/>
        </authorList>
    </citation>
    <scope>NUCLEOTIDE SEQUENCE [LARGE SCALE GENOMIC DNA]</scope>
</reference>
<dbReference type="Proteomes" id="UP000026961">
    <property type="component" value="Chromosome 1"/>
</dbReference>
<dbReference type="EnsemblPlants" id="OGLUM01G25350.1">
    <property type="protein sequence ID" value="OGLUM01G25350.1"/>
    <property type="gene ID" value="OGLUM01G25350"/>
</dbReference>
<dbReference type="HOGENOM" id="CLU_2593656_0_0_1"/>
<sequence length="80" mass="7828">MTPPGSGVPTASTKLGEGLAPSGVGGGESGSVDGEAETTGTTGRRREVAPPDLASPGQIRPPSSESGLPGAEGWLPSRMQ</sequence>
<reference evidence="2" key="1">
    <citation type="submission" date="2013-08" db="EMBL/GenBank/DDBJ databases">
        <title>Oryza genome evolution.</title>
        <authorList>
            <person name="Wing R.A."/>
            <person name="Panaud O."/>
            <person name="Oliveira A.C."/>
        </authorList>
    </citation>
    <scope>NUCLEOTIDE SEQUENCE</scope>
</reference>
<proteinExistence type="predicted"/>
<evidence type="ECO:0000313" key="2">
    <source>
        <dbReference type="EnsemblPlants" id="OGLUM01G25350.1"/>
    </source>
</evidence>
<dbReference type="Gramene" id="OGLUM01G25350.1">
    <property type="protein sequence ID" value="OGLUM01G25350.1"/>
    <property type="gene ID" value="OGLUM01G25350"/>
</dbReference>
<organism evidence="2">
    <name type="scientific">Oryza glumipatula</name>
    <dbReference type="NCBI Taxonomy" id="40148"/>
    <lineage>
        <taxon>Eukaryota</taxon>
        <taxon>Viridiplantae</taxon>
        <taxon>Streptophyta</taxon>
        <taxon>Embryophyta</taxon>
        <taxon>Tracheophyta</taxon>
        <taxon>Spermatophyta</taxon>
        <taxon>Magnoliopsida</taxon>
        <taxon>Liliopsida</taxon>
        <taxon>Poales</taxon>
        <taxon>Poaceae</taxon>
        <taxon>BOP clade</taxon>
        <taxon>Oryzoideae</taxon>
        <taxon>Oryzeae</taxon>
        <taxon>Oryzinae</taxon>
        <taxon>Oryza</taxon>
    </lineage>
</organism>
<evidence type="ECO:0000313" key="3">
    <source>
        <dbReference type="Proteomes" id="UP000026961"/>
    </source>
</evidence>
<reference evidence="2" key="2">
    <citation type="submission" date="2015-04" db="UniProtKB">
        <authorList>
            <consortium name="EnsemblPlants"/>
        </authorList>
    </citation>
    <scope>IDENTIFICATION</scope>
</reference>
<feature type="compositionally biased region" description="Low complexity" evidence="1">
    <location>
        <begin position="30"/>
        <end position="42"/>
    </location>
</feature>
<accession>A0A0D9YBB7</accession>
<feature type="region of interest" description="Disordered" evidence="1">
    <location>
        <begin position="1"/>
        <end position="80"/>
    </location>
</feature>
<dbReference type="AlphaFoldDB" id="A0A0D9YBB7"/>
<keyword evidence="3" id="KW-1185">Reference proteome</keyword>